<feature type="compositionally biased region" description="Polar residues" evidence="1">
    <location>
        <begin position="78"/>
        <end position="98"/>
    </location>
</feature>
<dbReference type="PANTHER" id="PTHR37393:SF1">
    <property type="entry name" value="AT-RICH INTERACTIVE DOMAIN-CONTAINING PROTEIN 1A-LIKE"/>
    <property type="match status" value="1"/>
</dbReference>
<protein>
    <submittedName>
        <fullName evidence="2">Uncharacterized protein</fullName>
    </submittedName>
</protein>
<name>A0A8K0MEU9_9ROSA</name>
<feature type="region of interest" description="Disordered" evidence="1">
    <location>
        <begin position="821"/>
        <end position="852"/>
    </location>
</feature>
<feature type="compositionally biased region" description="Polar residues" evidence="1">
    <location>
        <begin position="25"/>
        <end position="41"/>
    </location>
</feature>
<comment type="caution">
    <text evidence="2">The sequence shown here is derived from an EMBL/GenBank/DDBJ whole genome shotgun (WGS) entry which is preliminary data.</text>
</comment>
<dbReference type="EMBL" id="VOIH02000006">
    <property type="protein sequence ID" value="KAF3443512.1"/>
    <property type="molecule type" value="Genomic_DNA"/>
</dbReference>
<proteinExistence type="predicted"/>
<dbReference type="OrthoDB" id="9049620at2759"/>
<dbReference type="PANTHER" id="PTHR37393">
    <property type="entry name" value="AT-RICH INTERACTIVE DOMAIN-CONTAINING PROTEIN 1A-LIKE"/>
    <property type="match status" value="1"/>
</dbReference>
<accession>A0A8K0MEU9</accession>
<dbReference type="AlphaFoldDB" id="A0A8K0MEU9"/>
<feature type="compositionally biased region" description="Low complexity" evidence="1">
    <location>
        <begin position="11"/>
        <end position="24"/>
    </location>
</feature>
<feature type="compositionally biased region" description="Low complexity" evidence="1">
    <location>
        <begin position="48"/>
        <end position="77"/>
    </location>
</feature>
<feature type="region of interest" description="Disordered" evidence="1">
    <location>
        <begin position="1"/>
        <end position="105"/>
    </location>
</feature>
<sequence length="852" mass="92472">MRPPHSHATIPSQQQPALLPSPGQVQNITPSKQQSAHTHLQQPGHPVQQRPIMQPAQQPMPQQYYQQQQPFQQHQLPMTSQLHHQGQSHPFPQHTHSFPQPPLNVALSHGLQYTQTQNLVGRPLMPNHGVQPQPYPQSAGAVQARPVYLGANQQSTNHNNMHKTIQLPSEQHASGNSRPTMSENQGDTIFEKGLPLQEAELLPQKTVKVVANELGSAPGLVADVSEAYTSLKKIPQSTEIGIDPESHFSENGEPTTKLIMKEVNEESTQERSSSKQMERYDPENEIMDGSHMKNLSPQVSKLHEEQGGKLQKDAISGSDEGLQAVCTASAAIVGSIPQNVTSGETAPGNEKMQLNQHDFQDKTLPQVPGSSTLPQRPGAPSLLQAPPPGPPHQPQGLGHPPAHFRPQGPGHVPGQPFHLPGGVQDAGSTATFGRGPGQYGPSQLSFNLQSGAPVGPYNQGHAAVLPFGAPPPRAFDSRGGMLPRPPLSQPSGIDPNMMKMNGTPGFDSSLALGSRNERFKPFLDEQLNPVPPGTDLHVFDRAEFEDDLKKFSKPSLLDAEPIQKFGNLSSRPYDRGPHGVKYDAGLKLEPGTGSSRLFGPFPAYGRHHMDGMPMPPRSPPREHHGISSHGFGGSAYDDFDGRNFIDLVSQLTVGFLCCPAICAEVSLRALAISRMGEHLRNDLVGQDSLPGHLEGENTLVLVNLHGSLHLGEPVGFGVHPRHVQMGEWLGLGALNHLVEVIGQLIHGLVSLDSGAAFHFKGFQMMGDMEFQNLRKRKPASSGWCRICKVDCETVEGLDLHSQTREHQKLAMDMVLSIKQNAKRQKLTSSDRSSLGDASKSRNAGLEGRGKKN</sequence>
<gene>
    <name evidence="2" type="ORF">FNV43_RR13196</name>
</gene>
<evidence type="ECO:0000313" key="2">
    <source>
        <dbReference type="EMBL" id="KAF3443512.1"/>
    </source>
</evidence>
<feature type="region of interest" description="Disordered" evidence="1">
    <location>
        <begin position="361"/>
        <end position="440"/>
    </location>
</feature>
<organism evidence="2 3">
    <name type="scientific">Rhamnella rubrinervis</name>
    <dbReference type="NCBI Taxonomy" id="2594499"/>
    <lineage>
        <taxon>Eukaryota</taxon>
        <taxon>Viridiplantae</taxon>
        <taxon>Streptophyta</taxon>
        <taxon>Embryophyta</taxon>
        <taxon>Tracheophyta</taxon>
        <taxon>Spermatophyta</taxon>
        <taxon>Magnoliopsida</taxon>
        <taxon>eudicotyledons</taxon>
        <taxon>Gunneridae</taxon>
        <taxon>Pentapetalae</taxon>
        <taxon>rosids</taxon>
        <taxon>fabids</taxon>
        <taxon>Rosales</taxon>
        <taxon>Rhamnaceae</taxon>
        <taxon>rhamnoid group</taxon>
        <taxon>Rhamneae</taxon>
        <taxon>Rhamnella</taxon>
    </lineage>
</organism>
<evidence type="ECO:0000313" key="3">
    <source>
        <dbReference type="Proteomes" id="UP000796880"/>
    </source>
</evidence>
<dbReference type="Proteomes" id="UP000796880">
    <property type="component" value="Unassembled WGS sequence"/>
</dbReference>
<keyword evidence="3" id="KW-1185">Reference proteome</keyword>
<evidence type="ECO:0000256" key="1">
    <source>
        <dbReference type="SAM" id="MobiDB-lite"/>
    </source>
</evidence>
<reference evidence="2" key="1">
    <citation type="submission" date="2020-03" db="EMBL/GenBank/DDBJ databases">
        <title>A high-quality chromosome-level genome assembly of a woody plant with both climbing and erect habits, Rhamnella rubrinervis.</title>
        <authorList>
            <person name="Lu Z."/>
            <person name="Yang Y."/>
            <person name="Zhu X."/>
            <person name="Sun Y."/>
        </authorList>
    </citation>
    <scope>NUCLEOTIDE SEQUENCE</scope>
    <source>
        <strain evidence="2">BYM</strain>
        <tissue evidence="2">Leaf</tissue>
    </source>
</reference>